<evidence type="ECO:0000313" key="3">
    <source>
        <dbReference type="Proteomes" id="UP000479938"/>
    </source>
</evidence>
<organism evidence="2 3">
    <name type="scientific">Flavobacterium bizetiae</name>
    <dbReference type="NCBI Taxonomy" id="2704140"/>
    <lineage>
        <taxon>Bacteria</taxon>
        <taxon>Pseudomonadati</taxon>
        <taxon>Bacteroidota</taxon>
        <taxon>Flavobacteriia</taxon>
        <taxon>Flavobacteriales</taxon>
        <taxon>Flavobacteriaceae</taxon>
        <taxon>Flavobacterium</taxon>
    </lineage>
</organism>
<sequence length="393" mass="45511">MKEYKIAKGWAIFIYILAALFIIPFVFVLFLPLMPGMENEVTPDLYWFLALMSIAIISIVIIAVIDTYKGKFVIDKNRIFSVGAFSTKELMLNEIKGYRVTDKFLFIEPKDENKKRIKISTYFAHTNGIKEWLSTNYSDLDVLQAKIEKEEILKNQEFGINTQEREANLAKAFRTSKFLNWTSGLIAGWTLFFPTPYEYAILASIAFPIICLIILKYYKGLIRVDEQKAKTYPTIFWAIFSSSIGLSLRALLDFHIYDYSKVWLPSIVILLTYLTVLYVGNKEFTKNDSKANFTILGLAIFIYAYSYGAVVTLNCVYDKSEPTLYNASVLSKRVTTGKTTTYYIELTPWGTEKENKEVSVPKDLYNRLEYNEKVTIYFKKGRFEIPWFKVTEN</sequence>
<gene>
    <name evidence="2" type="ORF">FLA105534_00935</name>
</gene>
<feature type="transmembrane region" description="Helical" evidence="1">
    <location>
        <begin position="12"/>
        <end position="33"/>
    </location>
</feature>
<keyword evidence="3" id="KW-1185">Reference proteome</keyword>
<protein>
    <submittedName>
        <fullName evidence="2">Uncharacterized protein</fullName>
    </submittedName>
</protein>
<feature type="transmembrane region" description="Helical" evidence="1">
    <location>
        <begin position="45"/>
        <end position="68"/>
    </location>
</feature>
<dbReference type="Proteomes" id="UP000479938">
    <property type="component" value="Unassembled WGS sequence"/>
</dbReference>
<dbReference type="EMBL" id="CADCSU010000052">
    <property type="protein sequence ID" value="CAA9196042.1"/>
    <property type="molecule type" value="Genomic_DNA"/>
</dbReference>
<keyword evidence="1" id="KW-0812">Transmembrane</keyword>
<name>A0A6J4GEQ5_9FLAO</name>
<feature type="transmembrane region" description="Helical" evidence="1">
    <location>
        <begin position="293"/>
        <end position="313"/>
    </location>
</feature>
<keyword evidence="1" id="KW-0472">Membrane</keyword>
<feature type="transmembrane region" description="Helical" evidence="1">
    <location>
        <begin position="178"/>
        <end position="193"/>
    </location>
</feature>
<reference evidence="2 3" key="1">
    <citation type="submission" date="2020-02" db="EMBL/GenBank/DDBJ databases">
        <authorList>
            <person name="Criscuolo A."/>
        </authorList>
    </citation>
    <scope>NUCLEOTIDE SEQUENCE [LARGE SCALE GENOMIC DNA]</scope>
    <source>
        <strain evidence="2">CIP105534</strain>
    </source>
</reference>
<feature type="transmembrane region" description="Helical" evidence="1">
    <location>
        <begin position="262"/>
        <end position="281"/>
    </location>
</feature>
<evidence type="ECO:0000256" key="1">
    <source>
        <dbReference type="SAM" id="Phobius"/>
    </source>
</evidence>
<keyword evidence="1" id="KW-1133">Transmembrane helix</keyword>
<feature type="transmembrane region" description="Helical" evidence="1">
    <location>
        <begin position="199"/>
        <end position="218"/>
    </location>
</feature>
<dbReference type="AlphaFoldDB" id="A0A6J4GEQ5"/>
<dbReference type="RefSeq" id="WP_173969675.1">
    <property type="nucleotide sequence ID" value="NZ_CADCSU010000052.1"/>
</dbReference>
<evidence type="ECO:0000313" key="2">
    <source>
        <dbReference type="EMBL" id="CAA9196042.1"/>
    </source>
</evidence>
<accession>A0A6J4GEQ5</accession>
<proteinExistence type="predicted"/>
<feature type="transmembrane region" description="Helical" evidence="1">
    <location>
        <begin position="230"/>
        <end position="250"/>
    </location>
</feature>